<dbReference type="AlphaFoldDB" id="A0A9D0ZXZ2"/>
<accession>A0A9D0ZXZ2</accession>
<feature type="non-terminal residue" evidence="2">
    <location>
        <position position="68"/>
    </location>
</feature>
<dbReference type="EMBL" id="DVFT01000148">
    <property type="protein sequence ID" value="HIQ96900.1"/>
    <property type="molecule type" value="Genomic_DNA"/>
</dbReference>
<proteinExistence type="predicted"/>
<protein>
    <submittedName>
        <fullName evidence="2">AAA family ATPase</fullName>
    </submittedName>
</protein>
<gene>
    <name evidence="2" type="ORF">IAB26_10080</name>
</gene>
<feature type="domain" description="AAA" evidence="1">
    <location>
        <begin position="20"/>
        <end position="63"/>
    </location>
</feature>
<evidence type="ECO:0000313" key="3">
    <source>
        <dbReference type="Proteomes" id="UP000886886"/>
    </source>
</evidence>
<sequence length="68" mass="8020">MKRKIYQELMSWKQDGAGKTALLIDGARRVGKSYIVEKFARAEYKSYILIDFNRASTEVKELFEHYLD</sequence>
<dbReference type="InterPro" id="IPR027417">
    <property type="entry name" value="P-loop_NTPase"/>
</dbReference>
<reference evidence="2" key="1">
    <citation type="submission" date="2020-10" db="EMBL/GenBank/DDBJ databases">
        <authorList>
            <person name="Gilroy R."/>
        </authorList>
    </citation>
    <scope>NUCLEOTIDE SEQUENCE</scope>
    <source>
        <strain evidence="2">ChiSjej3B21-11622</strain>
    </source>
</reference>
<reference evidence="2" key="2">
    <citation type="journal article" date="2021" name="PeerJ">
        <title>Extensive microbial diversity within the chicken gut microbiome revealed by metagenomics and culture.</title>
        <authorList>
            <person name="Gilroy R."/>
            <person name="Ravi A."/>
            <person name="Getino M."/>
            <person name="Pursley I."/>
            <person name="Horton D.L."/>
            <person name="Alikhan N.F."/>
            <person name="Baker D."/>
            <person name="Gharbi K."/>
            <person name="Hall N."/>
            <person name="Watson M."/>
            <person name="Adriaenssens E.M."/>
            <person name="Foster-Nyarko E."/>
            <person name="Jarju S."/>
            <person name="Secka A."/>
            <person name="Antonio M."/>
            <person name="Oren A."/>
            <person name="Chaudhuri R.R."/>
            <person name="La Ragione R."/>
            <person name="Hildebrand F."/>
            <person name="Pallen M.J."/>
        </authorList>
    </citation>
    <scope>NUCLEOTIDE SEQUENCE</scope>
    <source>
        <strain evidence="2">ChiSjej3B21-11622</strain>
    </source>
</reference>
<dbReference type="Pfam" id="PF13173">
    <property type="entry name" value="AAA_14"/>
    <property type="match status" value="1"/>
</dbReference>
<name>A0A9D0ZXZ2_9FIRM</name>
<organism evidence="2 3">
    <name type="scientific">Candidatus Limivivens merdigallinarum</name>
    <dbReference type="NCBI Taxonomy" id="2840859"/>
    <lineage>
        <taxon>Bacteria</taxon>
        <taxon>Bacillati</taxon>
        <taxon>Bacillota</taxon>
        <taxon>Clostridia</taxon>
        <taxon>Lachnospirales</taxon>
        <taxon>Lachnospiraceae</taxon>
        <taxon>Lachnospiraceae incertae sedis</taxon>
        <taxon>Candidatus Limivivens</taxon>
    </lineage>
</organism>
<dbReference type="Proteomes" id="UP000886886">
    <property type="component" value="Unassembled WGS sequence"/>
</dbReference>
<dbReference type="InterPro" id="IPR041682">
    <property type="entry name" value="AAA_14"/>
</dbReference>
<evidence type="ECO:0000313" key="2">
    <source>
        <dbReference type="EMBL" id="HIQ96900.1"/>
    </source>
</evidence>
<dbReference type="Gene3D" id="3.40.50.300">
    <property type="entry name" value="P-loop containing nucleotide triphosphate hydrolases"/>
    <property type="match status" value="1"/>
</dbReference>
<comment type="caution">
    <text evidence="2">The sequence shown here is derived from an EMBL/GenBank/DDBJ whole genome shotgun (WGS) entry which is preliminary data.</text>
</comment>
<evidence type="ECO:0000259" key="1">
    <source>
        <dbReference type="Pfam" id="PF13173"/>
    </source>
</evidence>